<gene>
    <name evidence="5" type="ORF">DR864_12370</name>
</gene>
<dbReference type="Pfam" id="PF07587">
    <property type="entry name" value="PSD1"/>
    <property type="match status" value="1"/>
</dbReference>
<dbReference type="SUPFAM" id="SSF46626">
    <property type="entry name" value="Cytochrome c"/>
    <property type="match status" value="1"/>
</dbReference>
<evidence type="ECO:0000259" key="4">
    <source>
        <dbReference type="Pfam" id="PF07635"/>
    </source>
</evidence>
<keyword evidence="1" id="KW-0732">Signal</keyword>
<dbReference type="GO" id="GO:0020037">
    <property type="term" value="F:heme binding"/>
    <property type="evidence" value="ECO:0007669"/>
    <property type="project" value="InterPro"/>
</dbReference>
<dbReference type="GO" id="GO:0009055">
    <property type="term" value="F:electron transfer activity"/>
    <property type="evidence" value="ECO:0007669"/>
    <property type="project" value="InterPro"/>
</dbReference>
<evidence type="ECO:0000256" key="1">
    <source>
        <dbReference type="SAM" id="SignalP"/>
    </source>
</evidence>
<dbReference type="PANTHER" id="PTHR35889">
    <property type="entry name" value="CYCLOINULO-OLIGOSACCHARIDE FRUCTANOTRANSFERASE-RELATED"/>
    <property type="match status" value="1"/>
</dbReference>
<sequence>MLKNRLLIGIVVALACVTTACFLNRGGAAAASVPDEVDYNYHIRPILSDRCFKCHGPDANKREADLRLDTEAAAYAALKDNPKLHAIVPGDLDNSAVWLRITTKDTAELMPPVESNLKLTEHEIALIEKWIKQGAKYKPHWAFIAPTTPKLPEVSDEAWPKNEIDRFTLAKMDENGLSPNEEADKERLLKRVALDITGLPPSFELQERFLKDKSENAYEKVVDELLKSKHYGEKMALPWLDAARYADSHGYQDDGLRTMWPWRDWVIHAFNQNYGYDKFVTWQLAGDLLAKQQGKKADDPAVKEMMLATGFNRNHKITQEGGVIDEEYRIEYVTDRTNTYGKTFLALTYECAKCHDHKYDPILQKDYYSAFAFFNQVPEKGLFGTIDANFADPPNMKITTKDVKDILKFVNKTDTAAVLVMVMQDKDTLRPTHILNRGNYDQLGDVVTANMPNFILPFDPKKYPQNRLGLAQWMLDPKNPLTARVFVNRVWQEYFGRGIVKTVGDFGMQGELPSHPQLLDWLAVDFRTHGWDIKRLVKQIVLSATYRQSSAITKDHLSKDPENVFLARAPRMRLPAEFVRDLVLASSGLLNPEIGGPSVKTYQPKGLWESATSGRGILKTYVQDHGDSLYRRGMYVFIKRTVPPPNMLIFDASNRDQCEVKRSRTNTPLQALLMLNDPTVLESARVLAEKLTLEKSSVDDKISKAFRQIVCRQAKSKELDVIRKYFDEEKAALAKAPQKATKLLSVGEAPQARIPDRPSVAALMQTILMVYNLEEVIMR</sequence>
<dbReference type="PANTHER" id="PTHR35889:SF3">
    <property type="entry name" value="F-BOX DOMAIN-CONTAINING PROTEIN"/>
    <property type="match status" value="1"/>
</dbReference>
<dbReference type="InterPro" id="IPR011444">
    <property type="entry name" value="DUF1549"/>
</dbReference>
<dbReference type="PROSITE" id="PS51257">
    <property type="entry name" value="PROKAR_LIPOPROTEIN"/>
    <property type="match status" value="1"/>
</dbReference>
<dbReference type="Pfam" id="PF07583">
    <property type="entry name" value="PSCyt2"/>
    <property type="match status" value="1"/>
</dbReference>
<dbReference type="InterPro" id="IPR011429">
    <property type="entry name" value="Cyt_c_Planctomycete-type"/>
</dbReference>
<keyword evidence="6" id="KW-1185">Reference proteome</keyword>
<protein>
    <recommendedName>
        <fullName evidence="7">Planctomycete cytochrome C</fullName>
    </recommendedName>
</protein>
<name>A0A344TS90_9BACT</name>
<dbReference type="OrthoDB" id="1450284at2"/>
<dbReference type="Proteomes" id="UP000251993">
    <property type="component" value="Chromosome"/>
</dbReference>
<feature type="signal peptide" evidence="1">
    <location>
        <begin position="1"/>
        <end position="30"/>
    </location>
</feature>
<dbReference type="InterPro" id="IPR036909">
    <property type="entry name" value="Cyt_c-like_dom_sf"/>
</dbReference>
<feature type="chain" id="PRO_5016988660" description="Planctomycete cytochrome C" evidence="1">
    <location>
        <begin position="31"/>
        <end position="779"/>
    </location>
</feature>
<reference evidence="5 6" key="1">
    <citation type="submission" date="2018-07" db="EMBL/GenBank/DDBJ databases">
        <title>Genome sequencing of Runella.</title>
        <authorList>
            <person name="Baek M.-G."/>
            <person name="Yi H."/>
        </authorList>
    </citation>
    <scope>NUCLEOTIDE SEQUENCE [LARGE SCALE GENOMIC DNA]</scope>
    <source>
        <strain evidence="5 6">HYN0085</strain>
    </source>
</reference>
<feature type="domain" description="DUF1553" evidence="3">
    <location>
        <begin position="466"/>
        <end position="725"/>
    </location>
</feature>
<dbReference type="KEGG" id="run:DR864_12370"/>
<proteinExistence type="predicted"/>
<accession>A0A344TS90</accession>
<feature type="domain" description="DUF1549" evidence="2">
    <location>
        <begin position="163"/>
        <end position="377"/>
    </location>
</feature>
<organism evidence="5 6">
    <name type="scientific">Runella rosea</name>
    <dbReference type="NCBI Taxonomy" id="2259595"/>
    <lineage>
        <taxon>Bacteria</taxon>
        <taxon>Pseudomonadati</taxon>
        <taxon>Bacteroidota</taxon>
        <taxon>Cytophagia</taxon>
        <taxon>Cytophagales</taxon>
        <taxon>Spirosomataceae</taxon>
        <taxon>Runella</taxon>
    </lineage>
</organism>
<evidence type="ECO:0000259" key="3">
    <source>
        <dbReference type="Pfam" id="PF07587"/>
    </source>
</evidence>
<dbReference type="EMBL" id="CP030850">
    <property type="protein sequence ID" value="AXE21511.1"/>
    <property type="molecule type" value="Genomic_DNA"/>
</dbReference>
<evidence type="ECO:0000313" key="6">
    <source>
        <dbReference type="Proteomes" id="UP000251993"/>
    </source>
</evidence>
<evidence type="ECO:0008006" key="7">
    <source>
        <dbReference type="Google" id="ProtNLM"/>
    </source>
</evidence>
<evidence type="ECO:0000259" key="2">
    <source>
        <dbReference type="Pfam" id="PF07583"/>
    </source>
</evidence>
<dbReference type="AlphaFoldDB" id="A0A344TS90"/>
<evidence type="ECO:0000313" key="5">
    <source>
        <dbReference type="EMBL" id="AXE21511.1"/>
    </source>
</evidence>
<dbReference type="Pfam" id="PF07635">
    <property type="entry name" value="PSCyt1"/>
    <property type="match status" value="1"/>
</dbReference>
<dbReference type="InterPro" id="IPR022655">
    <property type="entry name" value="DUF1553"/>
</dbReference>
<feature type="domain" description="Cytochrome C Planctomycete-type" evidence="4">
    <location>
        <begin position="51"/>
        <end position="113"/>
    </location>
</feature>